<keyword evidence="3" id="KW-1185">Reference proteome</keyword>
<feature type="compositionally biased region" description="Basic and acidic residues" evidence="1">
    <location>
        <begin position="226"/>
        <end position="236"/>
    </location>
</feature>
<sequence>MQNIDLNDENESSGQRSTKNSPITNFNPGIDNIITNTKTSTSKKTISNIEPTLSKRRQIRLESRARKNSISGSDGMTPIHNNNINTSNIPAIRISKDNNTPAFNNQNAYNSPDVAEFSKKVANFAIEEPAFYKRQQLYSEEDDFDINYPPSMATENTAPINSNRFLNTKYPNAGPNNNNLYLNRNNNINNTHKINPNPNKNVSYGRRAHFSNDLDLEAGTYSDDPYDTRESRRELSKSLMNPNSSRRKGKAGKAPPSHQKKSYLEQALEEWRNKSFQDLFLSRSLYQIRADYAIIFLVRSAGNNPARDTQILANVPFLHENPQY</sequence>
<feature type="compositionally biased region" description="Low complexity" evidence="1">
    <location>
        <begin position="32"/>
        <end position="49"/>
    </location>
</feature>
<evidence type="ECO:0000313" key="2">
    <source>
        <dbReference type="EMBL" id="OMJ25930.1"/>
    </source>
</evidence>
<gene>
    <name evidence="2" type="ORF">AYI70_g553</name>
</gene>
<feature type="compositionally biased region" description="Polar residues" evidence="1">
    <location>
        <begin position="68"/>
        <end position="83"/>
    </location>
</feature>
<feature type="region of interest" description="Disordered" evidence="1">
    <location>
        <begin position="185"/>
        <end position="205"/>
    </location>
</feature>
<protein>
    <submittedName>
        <fullName evidence="2">Uncharacterized protein</fullName>
    </submittedName>
</protein>
<name>A0A1R1YGA4_9FUNG</name>
<dbReference type="OrthoDB" id="5592080at2759"/>
<feature type="compositionally biased region" description="Polar residues" evidence="1">
    <location>
        <begin position="12"/>
        <end position="27"/>
    </location>
</feature>
<feature type="region of interest" description="Disordered" evidence="1">
    <location>
        <begin position="220"/>
        <end position="261"/>
    </location>
</feature>
<dbReference type="EMBL" id="LSSN01000089">
    <property type="protein sequence ID" value="OMJ25930.1"/>
    <property type="molecule type" value="Genomic_DNA"/>
</dbReference>
<reference evidence="2 3" key="1">
    <citation type="submission" date="2017-01" db="EMBL/GenBank/DDBJ databases">
        <authorList>
            <person name="Mah S.A."/>
            <person name="Swanson W.J."/>
            <person name="Moy G.W."/>
            <person name="Vacquier V.D."/>
        </authorList>
    </citation>
    <scope>NUCLEOTIDE SEQUENCE [LARGE SCALE GENOMIC DNA]</scope>
    <source>
        <strain evidence="2 3">GSMNP</strain>
    </source>
</reference>
<feature type="compositionally biased region" description="Low complexity" evidence="1">
    <location>
        <begin position="185"/>
        <end position="201"/>
    </location>
</feature>
<proteinExistence type="predicted"/>
<accession>A0A1R1YGA4</accession>
<feature type="region of interest" description="Disordered" evidence="1">
    <location>
        <begin position="1"/>
        <end position="83"/>
    </location>
</feature>
<evidence type="ECO:0000256" key="1">
    <source>
        <dbReference type="SAM" id="MobiDB-lite"/>
    </source>
</evidence>
<dbReference type="AlphaFoldDB" id="A0A1R1YGA4"/>
<feature type="compositionally biased region" description="Acidic residues" evidence="1">
    <location>
        <begin position="1"/>
        <end position="11"/>
    </location>
</feature>
<dbReference type="Proteomes" id="UP000187283">
    <property type="component" value="Unassembled WGS sequence"/>
</dbReference>
<organism evidence="2 3">
    <name type="scientific">Smittium culicis</name>
    <dbReference type="NCBI Taxonomy" id="133412"/>
    <lineage>
        <taxon>Eukaryota</taxon>
        <taxon>Fungi</taxon>
        <taxon>Fungi incertae sedis</taxon>
        <taxon>Zoopagomycota</taxon>
        <taxon>Kickxellomycotina</taxon>
        <taxon>Harpellomycetes</taxon>
        <taxon>Harpellales</taxon>
        <taxon>Legeriomycetaceae</taxon>
        <taxon>Smittium</taxon>
    </lineage>
</organism>
<comment type="caution">
    <text evidence="2">The sequence shown here is derived from an EMBL/GenBank/DDBJ whole genome shotgun (WGS) entry which is preliminary data.</text>
</comment>
<evidence type="ECO:0000313" key="3">
    <source>
        <dbReference type="Proteomes" id="UP000187283"/>
    </source>
</evidence>